<feature type="region of interest" description="Disordered" evidence="4">
    <location>
        <begin position="1494"/>
        <end position="1533"/>
    </location>
</feature>
<proteinExistence type="predicted"/>
<keyword evidence="1 2" id="KW-0238">DNA-binding</keyword>
<feature type="compositionally biased region" description="Low complexity" evidence="4">
    <location>
        <begin position="493"/>
        <end position="504"/>
    </location>
</feature>
<feature type="compositionally biased region" description="Pro residues" evidence="4">
    <location>
        <begin position="482"/>
        <end position="492"/>
    </location>
</feature>
<feature type="region of interest" description="Disordered" evidence="4">
    <location>
        <begin position="1397"/>
        <end position="1451"/>
    </location>
</feature>
<keyword evidence="7" id="KW-1185">Reference proteome</keyword>
<keyword evidence="2" id="KW-0539">Nucleus</keyword>
<dbReference type="CDD" id="cd00059">
    <property type="entry name" value="FH_FOX"/>
    <property type="match status" value="1"/>
</dbReference>
<dbReference type="InterPro" id="IPR050211">
    <property type="entry name" value="FOX_domain-containing"/>
</dbReference>
<dbReference type="InterPro" id="IPR036390">
    <property type="entry name" value="WH_DNA-bd_sf"/>
</dbReference>
<evidence type="ECO:0000313" key="6">
    <source>
        <dbReference type="EMBL" id="PLW43023.1"/>
    </source>
</evidence>
<evidence type="ECO:0000256" key="3">
    <source>
        <dbReference type="SAM" id="Coils"/>
    </source>
</evidence>
<comment type="subcellular location">
    <subcellularLocation>
        <location evidence="2">Nucleus</location>
    </subcellularLocation>
</comment>
<organism evidence="6 7">
    <name type="scientific">Puccinia coronata f. sp. avenae</name>
    <dbReference type="NCBI Taxonomy" id="200324"/>
    <lineage>
        <taxon>Eukaryota</taxon>
        <taxon>Fungi</taxon>
        <taxon>Dikarya</taxon>
        <taxon>Basidiomycota</taxon>
        <taxon>Pucciniomycotina</taxon>
        <taxon>Pucciniomycetes</taxon>
        <taxon>Pucciniales</taxon>
        <taxon>Pucciniaceae</taxon>
        <taxon>Puccinia</taxon>
    </lineage>
</organism>
<feature type="compositionally biased region" description="Low complexity" evidence="4">
    <location>
        <begin position="469"/>
        <end position="481"/>
    </location>
</feature>
<feature type="compositionally biased region" description="Pro residues" evidence="4">
    <location>
        <begin position="385"/>
        <end position="414"/>
    </location>
</feature>
<name>A0A2N5UZ52_9BASI</name>
<evidence type="ECO:0000259" key="5">
    <source>
        <dbReference type="PROSITE" id="PS50039"/>
    </source>
</evidence>
<dbReference type="GO" id="GO:0005634">
    <property type="term" value="C:nucleus"/>
    <property type="evidence" value="ECO:0007669"/>
    <property type="project" value="UniProtKB-SubCell"/>
</dbReference>
<feature type="compositionally biased region" description="Low complexity" evidence="4">
    <location>
        <begin position="669"/>
        <end position="701"/>
    </location>
</feature>
<dbReference type="InterPro" id="IPR001766">
    <property type="entry name" value="Fork_head_dom"/>
</dbReference>
<dbReference type="EMBL" id="PGCJ01000152">
    <property type="protein sequence ID" value="PLW43023.1"/>
    <property type="molecule type" value="Genomic_DNA"/>
</dbReference>
<feature type="region of interest" description="Disordered" evidence="4">
    <location>
        <begin position="279"/>
        <end position="302"/>
    </location>
</feature>
<feature type="coiled-coil region" evidence="3">
    <location>
        <begin position="1067"/>
        <end position="1102"/>
    </location>
</feature>
<dbReference type="STRING" id="200324.A0A2N5UZ52"/>
<dbReference type="GO" id="GO:0000981">
    <property type="term" value="F:DNA-binding transcription factor activity, RNA polymerase II-specific"/>
    <property type="evidence" value="ECO:0007669"/>
    <property type="project" value="TreeGrafter"/>
</dbReference>
<feature type="compositionally biased region" description="Acidic residues" evidence="4">
    <location>
        <begin position="942"/>
        <end position="951"/>
    </location>
</feature>
<sequence>MPLATSVPATTTEAERRTALPIRECVTAESSGQVASQNNYEIGQDPQNDHVSALRHIRMAEKESPVHQLVFNMDVFEAPADDSETRRNALSRFKVIQNTIQKFGDAHSHPTGQNQATLMVPIEYMKKFFKYFHSNKKHPFAPRTPSDVAVKEMNKFLLPESAKVWRAVYGNRLGIDFIAANEWFMQELRKHYPRDEINLKVVDKLDKFLLAYIFFVDMILTTVRKPPHLIVNRSQSFRAAMASFEQLTEQLLSGGPLIFAIPLDIVALSAEIFNSINEQHQRESSRDAQQEGEKQNDLRLDNTPTIDTQSLEYQLQQAVAAEEQFTAQLSNTEKLQTTLNDSLFLSHLPAEEKQVDHIPTTSLDDIFNQVDVSALIQSLLNADHLPPPDPLPPPPASPPPPSTPLLQSVPPPTPSHLAAHQPPAIIDPTLESTSSPITLSGPHSPEPTLRSDASTSQLPSLGPPPPTPQQQQQQQQQQQSAPPHPSLLPPSKPSSSLSSSSSSATLLTPSSIKISSLDQLANPPRGQQPNYPWWTIIRAAIMGSRYGILNREEIFDALQRRWEYFRATSDLAATRVWKSAVGHNLSVKECFVRVHVEGKKNISYYIVDTAVDPAKGRLSKAKNSTSTVDRMSIPVITRKLVLPPDFDLSIQARWSPAIAAIRNAKYGYPTSPGTARPSSSSTSTSAADARSESDSISSSSDSETDSDDTATEAEPLLRTPHARPGLRLGSSLSAIIEQPSPSRRLQPIPRLAFSRSLSNALVATPPTSRRRNLPARHYSPSSCSTGKHTPPIMRPFVPRKSHLDHDLPANHSPPPALHLPRQPPQPLRAAISRSSLSPPPPPDLSSLQDHVNAALADVAASLPEMGTQPQPHPDNLARAQQELGVHNNNNNMMMIDMHSSILDPLPEIDLEAILREAQAEVQEENLDNQPTNATVHLHGDGDGDGNDDDAGGLEQDVSSLMPTAADFDRLLASVISEHGEKPAEENSEAQQDLECAPLAAGSKRSTSDAGLHDFLQDLIDEAQQQQTGQGSSSSEGEGMALNGLGQPPPQPREEAAREAEATEAAFMEASRMLEAEIEAALKRAEEQEMVRAAELARAAEAQAAAAGRQRHDVQLTASGDIPVHPFPLAPHQHQHQHQHQLQLQLQTAVSPARSGTTTPHASRRSQTRPHRRLHPRPPAPGSRASTRPTLLRCLPHPPTTSASTSSSSSVSSSAVTGLAAGSTTSTLIDRRTRASGARTVGRRLNLPLPSSHTLPALDDPAAHLPSSSATSSFAATATAAATAAATAQLDESTLAPGFLDSIPVVSPDKPRATFPELAKDAILAHPSGKLTAAEIFKVLEKKYPYFVSAAESWKATLRNVLTSHSCFVKIPRPADAPGRGDWWATVDLPLWKRRRTTAKAKQDEDFVGRHAREHSRRQTAANTGEVREERGAPSYQPQPSGPPSAAATGTPAAAAGDVLVAPAADIPTTSPHTLTQRQDSLLIEPLLLLHSLENNNPPLQSSSALPLDHHPHHHHHHHHHHHPHPQQANVISI</sequence>
<feature type="region of interest" description="Disordered" evidence="4">
    <location>
        <begin position="667"/>
        <end position="725"/>
    </location>
</feature>
<feature type="compositionally biased region" description="Basic residues" evidence="4">
    <location>
        <begin position="1161"/>
        <end position="1175"/>
    </location>
</feature>
<feature type="compositionally biased region" description="Pro residues" evidence="4">
    <location>
        <begin position="811"/>
        <end position="826"/>
    </location>
</feature>
<dbReference type="PANTHER" id="PTHR11829:SF343">
    <property type="entry name" value="FORK-HEAD DOMAIN-CONTAINING PROTEIN"/>
    <property type="match status" value="1"/>
</dbReference>
<feature type="compositionally biased region" description="Low complexity" evidence="4">
    <location>
        <begin position="1199"/>
        <end position="1227"/>
    </location>
</feature>
<dbReference type="InterPro" id="IPR036388">
    <property type="entry name" value="WH-like_DNA-bd_sf"/>
</dbReference>
<feature type="compositionally biased region" description="Polar residues" evidence="4">
    <location>
        <begin position="1147"/>
        <end position="1160"/>
    </location>
</feature>
<accession>A0A2N5UZ52</accession>
<dbReference type="PANTHER" id="PTHR11829">
    <property type="entry name" value="FORKHEAD BOX PROTEIN"/>
    <property type="match status" value="1"/>
</dbReference>
<evidence type="ECO:0000256" key="4">
    <source>
        <dbReference type="SAM" id="MobiDB-lite"/>
    </source>
</evidence>
<feature type="region of interest" description="Disordered" evidence="4">
    <location>
        <begin position="1125"/>
        <end position="1267"/>
    </location>
</feature>
<feature type="domain" description="Fork-head" evidence="5">
    <location>
        <begin position="1309"/>
        <end position="1384"/>
    </location>
</feature>
<dbReference type="OrthoDB" id="2505876at2759"/>
<evidence type="ECO:0000313" key="7">
    <source>
        <dbReference type="Proteomes" id="UP000235388"/>
    </source>
</evidence>
<feature type="domain" description="Fork-head" evidence="5">
    <location>
        <begin position="528"/>
        <end position="616"/>
    </location>
</feature>
<feature type="region of interest" description="Disordered" evidence="4">
    <location>
        <begin position="762"/>
        <end position="847"/>
    </location>
</feature>
<dbReference type="Gene3D" id="1.10.10.10">
    <property type="entry name" value="Winged helix-like DNA-binding domain superfamily/Winged helix DNA-binding domain"/>
    <property type="match status" value="2"/>
</dbReference>
<feature type="region of interest" description="Disordered" evidence="4">
    <location>
        <begin position="926"/>
        <end position="955"/>
    </location>
</feature>
<feature type="compositionally biased region" description="Basic and acidic residues" evidence="4">
    <location>
        <begin position="1400"/>
        <end position="1410"/>
    </location>
</feature>
<feature type="compositionally biased region" description="Basic and acidic residues" evidence="4">
    <location>
        <begin position="279"/>
        <end position="300"/>
    </location>
</feature>
<reference evidence="6 7" key="1">
    <citation type="submission" date="2017-11" db="EMBL/GenBank/DDBJ databases">
        <title>De novo assembly and phasing of dikaryotic genomes from two isolates of Puccinia coronata f. sp. avenae, the causal agent of oat crown rust.</title>
        <authorList>
            <person name="Miller M.E."/>
            <person name="Zhang Y."/>
            <person name="Omidvar V."/>
            <person name="Sperschneider J."/>
            <person name="Schwessinger B."/>
            <person name="Raley C."/>
            <person name="Palmer J.M."/>
            <person name="Garnica D."/>
            <person name="Upadhyaya N."/>
            <person name="Rathjen J."/>
            <person name="Taylor J.M."/>
            <person name="Park R.F."/>
            <person name="Dodds P.N."/>
            <person name="Hirsch C.D."/>
            <person name="Kianian S.F."/>
            <person name="Figueroa M."/>
        </authorList>
    </citation>
    <scope>NUCLEOTIDE SEQUENCE [LARGE SCALE GENOMIC DNA]</scope>
    <source>
        <strain evidence="6">12NC29</strain>
    </source>
</reference>
<feature type="compositionally biased region" description="Low complexity" evidence="4">
    <location>
        <begin position="1432"/>
        <end position="1451"/>
    </location>
</feature>
<dbReference type="Proteomes" id="UP000235388">
    <property type="component" value="Unassembled WGS sequence"/>
</dbReference>
<feature type="compositionally biased region" description="Basic residues" evidence="4">
    <location>
        <begin position="1510"/>
        <end position="1524"/>
    </location>
</feature>
<dbReference type="Pfam" id="PF00250">
    <property type="entry name" value="Forkhead"/>
    <property type="match status" value="2"/>
</dbReference>
<protein>
    <recommendedName>
        <fullName evidence="5">Fork-head domain-containing protein</fullName>
    </recommendedName>
</protein>
<feature type="compositionally biased region" description="Low complexity" evidence="4">
    <location>
        <begin position="1023"/>
        <end position="1038"/>
    </location>
</feature>
<feature type="region of interest" description="Disordered" evidence="4">
    <location>
        <begin position="1023"/>
        <end position="1061"/>
    </location>
</feature>
<feature type="region of interest" description="Disordered" evidence="4">
    <location>
        <begin position="383"/>
        <end position="504"/>
    </location>
</feature>
<feature type="compositionally biased region" description="Acidic residues" evidence="4">
    <location>
        <begin position="702"/>
        <end position="711"/>
    </location>
</feature>
<dbReference type="SUPFAM" id="SSF46785">
    <property type="entry name" value="Winged helix' DNA-binding domain"/>
    <property type="match status" value="2"/>
</dbReference>
<dbReference type="PROSITE" id="PS50039">
    <property type="entry name" value="FORK_HEAD_3"/>
    <property type="match status" value="2"/>
</dbReference>
<feature type="compositionally biased region" description="Basic and acidic residues" evidence="4">
    <location>
        <begin position="1051"/>
        <end position="1060"/>
    </location>
</feature>
<dbReference type="SMART" id="SM00339">
    <property type="entry name" value="FH"/>
    <property type="match status" value="2"/>
</dbReference>
<dbReference type="GO" id="GO:0000978">
    <property type="term" value="F:RNA polymerase II cis-regulatory region sequence-specific DNA binding"/>
    <property type="evidence" value="ECO:0007669"/>
    <property type="project" value="TreeGrafter"/>
</dbReference>
<feature type="compositionally biased region" description="Low complexity" evidence="4">
    <location>
        <begin position="827"/>
        <end position="836"/>
    </location>
</feature>
<evidence type="ECO:0000256" key="2">
    <source>
        <dbReference type="PROSITE-ProRule" id="PRU00089"/>
    </source>
</evidence>
<keyword evidence="3" id="KW-0175">Coiled coil</keyword>
<feature type="DNA-binding region" description="Fork-head" evidence="2">
    <location>
        <begin position="528"/>
        <end position="616"/>
    </location>
</feature>
<comment type="caution">
    <text evidence="6">The sequence shown here is derived from an EMBL/GenBank/DDBJ whole genome shotgun (WGS) entry which is preliminary data.</text>
</comment>
<evidence type="ECO:0000256" key="1">
    <source>
        <dbReference type="ARBA" id="ARBA00023125"/>
    </source>
</evidence>
<feature type="DNA-binding region" description="Fork-head" evidence="2">
    <location>
        <begin position="1309"/>
        <end position="1384"/>
    </location>
</feature>
<gene>
    <name evidence="6" type="ORF">PCANC_10027</name>
</gene>